<feature type="region of interest" description="Disordered" evidence="1">
    <location>
        <begin position="1"/>
        <end position="43"/>
    </location>
</feature>
<comment type="caution">
    <text evidence="2">The sequence shown here is derived from an EMBL/GenBank/DDBJ whole genome shotgun (WGS) entry which is preliminary data.</text>
</comment>
<accession>A0ABD2X9V0</accession>
<reference evidence="2 3" key="1">
    <citation type="journal article" date="2024" name="bioRxiv">
        <title>A reference genome for Trichogramma kaykai: A tiny desert-dwelling parasitoid wasp with competing sex-ratio distorters.</title>
        <authorList>
            <person name="Culotta J."/>
            <person name="Lindsey A.R."/>
        </authorList>
    </citation>
    <scope>NUCLEOTIDE SEQUENCE [LARGE SCALE GENOMIC DNA]</scope>
    <source>
        <strain evidence="2 3">KSX58</strain>
    </source>
</reference>
<gene>
    <name evidence="2" type="ORF">TKK_005271</name>
</gene>
<keyword evidence="3" id="KW-1185">Reference proteome</keyword>
<name>A0ABD2X9V0_9HYME</name>
<protein>
    <submittedName>
        <fullName evidence="2">Uncharacterized protein</fullName>
    </submittedName>
</protein>
<sequence length="150" mass="17500">MRRLEKSVRDRIPGTRSTTGTGSTTPREKTNLENSSGGDRTHALRRTLYQQARTIPTEPRRPILLRQMYCPESFVDTTNVDRNVMEGHWRNEVDIGACMIHRSTLNTSRNIRTEEAYVMRENLKEYFNSPERELLWQREIATRGAYGDII</sequence>
<proteinExistence type="predicted"/>
<evidence type="ECO:0000256" key="1">
    <source>
        <dbReference type="SAM" id="MobiDB-lite"/>
    </source>
</evidence>
<evidence type="ECO:0000313" key="3">
    <source>
        <dbReference type="Proteomes" id="UP001627154"/>
    </source>
</evidence>
<dbReference type="EMBL" id="JBJJXI010000045">
    <property type="protein sequence ID" value="KAL3401426.1"/>
    <property type="molecule type" value="Genomic_DNA"/>
</dbReference>
<evidence type="ECO:0000313" key="2">
    <source>
        <dbReference type="EMBL" id="KAL3401426.1"/>
    </source>
</evidence>
<dbReference type="AlphaFoldDB" id="A0ABD2X9V0"/>
<feature type="compositionally biased region" description="Basic and acidic residues" evidence="1">
    <location>
        <begin position="1"/>
        <end position="13"/>
    </location>
</feature>
<dbReference type="Proteomes" id="UP001627154">
    <property type="component" value="Unassembled WGS sequence"/>
</dbReference>
<organism evidence="2 3">
    <name type="scientific">Trichogramma kaykai</name>
    <dbReference type="NCBI Taxonomy" id="54128"/>
    <lineage>
        <taxon>Eukaryota</taxon>
        <taxon>Metazoa</taxon>
        <taxon>Ecdysozoa</taxon>
        <taxon>Arthropoda</taxon>
        <taxon>Hexapoda</taxon>
        <taxon>Insecta</taxon>
        <taxon>Pterygota</taxon>
        <taxon>Neoptera</taxon>
        <taxon>Endopterygota</taxon>
        <taxon>Hymenoptera</taxon>
        <taxon>Apocrita</taxon>
        <taxon>Proctotrupomorpha</taxon>
        <taxon>Chalcidoidea</taxon>
        <taxon>Trichogrammatidae</taxon>
        <taxon>Trichogramma</taxon>
    </lineage>
</organism>
<feature type="compositionally biased region" description="Low complexity" evidence="1">
    <location>
        <begin position="14"/>
        <end position="25"/>
    </location>
</feature>